<evidence type="ECO:0000313" key="1">
    <source>
        <dbReference type="EMBL" id="SEO37836.1"/>
    </source>
</evidence>
<gene>
    <name evidence="1" type="ORF">SAMN04487895_10778</name>
</gene>
<dbReference type="EMBL" id="FODH01000007">
    <property type="protein sequence ID" value="SEO37836.1"/>
    <property type="molecule type" value="Genomic_DNA"/>
</dbReference>
<dbReference type="STRING" id="1333845.SAMN04487895_10778"/>
<dbReference type="Proteomes" id="UP000198809">
    <property type="component" value="Unassembled WGS sequence"/>
</dbReference>
<dbReference type="AlphaFoldDB" id="A0A1H8P7I7"/>
<sequence length="41" mass="4444">MACITLNMSIQQTQYHGGTGFVIYIIGMTSPPTACELQPVK</sequence>
<proteinExistence type="predicted"/>
<name>A0A1H8P7I7_9BACL</name>
<accession>A0A1H8P7I7</accession>
<protein>
    <submittedName>
        <fullName evidence="1">Uncharacterized protein</fullName>
    </submittedName>
</protein>
<reference evidence="1 2" key="1">
    <citation type="submission" date="2016-10" db="EMBL/GenBank/DDBJ databases">
        <authorList>
            <person name="de Groot N.N."/>
        </authorList>
    </citation>
    <scope>NUCLEOTIDE SEQUENCE [LARGE SCALE GENOMIC DNA]</scope>
    <source>
        <strain evidence="1 2">CGMCC 1.10238</strain>
    </source>
</reference>
<evidence type="ECO:0000313" key="2">
    <source>
        <dbReference type="Proteomes" id="UP000198809"/>
    </source>
</evidence>
<organism evidence="1 2">
    <name type="scientific">Paenibacillus sophorae</name>
    <dbReference type="NCBI Taxonomy" id="1333845"/>
    <lineage>
        <taxon>Bacteria</taxon>
        <taxon>Bacillati</taxon>
        <taxon>Bacillota</taxon>
        <taxon>Bacilli</taxon>
        <taxon>Bacillales</taxon>
        <taxon>Paenibacillaceae</taxon>
        <taxon>Paenibacillus</taxon>
    </lineage>
</organism>